<feature type="transmembrane region" description="Helical" evidence="1">
    <location>
        <begin position="117"/>
        <end position="136"/>
    </location>
</feature>
<keyword evidence="1" id="KW-1133">Transmembrane helix</keyword>
<dbReference type="RefSeq" id="WP_272742128.1">
    <property type="nucleotide sequence ID" value="NZ_JAQQKW010000009.1"/>
</dbReference>
<comment type="caution">
    <text evidence="2">The sequence shown here is derived from an EMBL/GenBank/DDBJ whole genome shotgun (WGS) entry which is preliminary data.</text>
</comment>
<reference evidence="2 3" key="1">
    <citation type="submission" date="2023-01" db="EMBL/GenBank/DDBJ databases">
        <title>Novel species of the genus Asticcacaulis isolated from rivers.</title>
        <authorList>
            <person name="Lu H."/>
        </authorList>
    </citation>
    <scope>NUCLEOTIDE SEQUENCE [LARGE SCALE GENOMIC DNA]</scope>
    <source>
        <strain evidence="2 3">DXS10W</strain>
    </source>
</reference>
<feature type="transmembrane region" description="Helical" evidence="1">
    <location>
        <begin position="88"/>
        <end position="105"/>
    </location>
</feature>
<keyword evidence="1" id="KW-0812">Transmembrane</keyword>
<feature type="transmembrane region" description="Helical" evidence="1">
    <location>
        <begin position="65"/>
        <end position="82"/>
    </location>
</feature>
<proteinExistence type="predicted"/>
<organism evidence="2 3">
    <name type="scientific">Asticcacaulis currens</name>
    <dbReference type="NCBI Taxonomy" id="2984210"/>
    <lineage>
        <taxon>Bacteria</taxon>
        <taxon>Pseudomonadati</taxon>
        <taxon>Pseudomonadota</taxon>
        <taxon>Alphaproteobacteria</taxon>
        <taxon>Caulobacterales</taxon>
        <taxon>Caulobacteraceae</taxon>
        <taxon>Asticcacaulis</taxon>
    </lineage>
</organism>
<sequence length="160" mass="17595">MSPETLQQLAVLLLWIAPAFLPFVIHPNGPNRFGAPRRTEGFEAAVRSGLARAFDFKGRASRGEYGGFLLLFVGVYCAAALMDGAFGLSGFYIAPMLLLVPYVAVTTRRLHDLNRSGWWQLLALGAGVFVLFFLLAQPSPQPLRQTLRRPVGPVRMAGHR</sequence>
<feature type="transmembrane region" description="Helical" evidence="1">
    <location>
        <begin position="6"/>
        <end position="25"/>
    </location>
</feature>
<dbReference type="Proteomes" id="UP001216595">
    <property type="component" value="Unassembled WGS sequence"/>
</dbReference>
<dbReference type="PANTHER" id="PTHR34980">
    <property type="entry name" value="INNER MEMBRANE PROTEIN-RELATED-RELATED"/>
    <property type="match status" value="1"/>
</dbReference>
<dbReference type="PANTHER" id="PTHR34980:SF2">
    <property type="entry name" value="INNER MEMBRANE PROTEIN YHAH-RELATED"/>
    <property type="match status" value="1"/>
</dbReference>
<gene>
    <name evidence="2" type="ORF">PQU94_14365</name>
</gene>
<accession>A0ABT5IGX5</accession>
<name>A0ABT5IGX5_9CAUL</name>
<evidence type="ECO:0000256" key="1">
    <source>
        <dbReference type="SAM" id="Phobius"/>
    </source>
</evidence>
<keyword evidence="3" id="KW-1185">Reference proteome</keyword>
<dbReference type="EMBL" id="JAQQKW010000009">
    <property type="protein sequence ID" value="MDC7695462.1"/>
    <property type="molecule type" value="Genomic_DNA"/>
</dbReference>
<evidence type="ECO:0000313" key="3">
    <source>
        <dbReference type="Proteomes" id="UP001216595"/>
    </source>
</evidence>
<protein>
    <submittedName>
        <fullName evidence="2">DUF805 domain-containing protein</fullName>
    </submittedName>
</protein>
<keyword evidence="1" id="KW-0472">Membrane</keyword>
<evidence type="ECO:0000313" key="2">
    <source>
        <dbReference type="EMBL" id="MDC7695462.1"/>
    </source>
</evidence>
<dbReference type="Pfam" id="PF05656">
    <property type="entry name" value="DUF805"/>
    <property type="match status" value="1"/>
</dbReference>
<dbReference type="InterPro" id="IPR008523">
    <property type="entry name" value="DUF805"/>
</dbReference>